<dbReference type="Proteomes" id="UP001285441">
    <property type="component" value="Unassembled WGS sequence"/>
</dbReference>
<evidence type="ECO:0000313" key="2">
    <source>
        <dbReference type="Proteomes" id="UP001285441"/>
    </source>
</evidence>
<proteinExistence type="predicted"/>
<dbReference type="EMBL" id="JAULSW010000001">
    <property type="protein sequence ID" value="KAK3393888.1"/>
    <property type="molecule type" value="Genomic_DNA"/>
</dbReference>
<evidence type="ECO:0000313" key="1">
    <source>
        <dbReference type="EMBL" id="KAK3393888.1"/>
    </source>
</evidence>
<name>A0AAE0P5N5_9PEZI</name>
<reference evidence="1" key="1">
    <citation type="journal article" date="2023" name="Mol. Phylogenet. Evol.">
        <title>Genome-scale phylogeny and comparative genomics of the fungal order Sordariales.</title>
        <authorList>
            <person name="Hensen N."/>
            <person name="Bonometti L."/>
            <person name="Westerberg I."/>
            <person name="Brannstrom I.O."/>
            <person name="Guillou S."/>
            <person name="Cros-Aarteil S."/>
            <person name="Calhoun S."/>
            <person name="Haridas S."/>
            <person name="Kuo A."/>
            <person name="Mondo S."/>
            <person name="Pangilinan J."/>
            <person name="Riley R."/>
            <person name="LaButti K."/>
            <person name="Andreopoulos B."/>
            <person name="Lipzen A."/>
            <person name="Chen C."/>
            <person name="Yan M."/>
            <person name="Daum C."/>
            <person name="Ng V."/>
            <person name="Clum A."/>
            <person name="Steindorff A."/>
            <person name="Ohm R.A."/>
            <person name="Martin F."/>
            <person name="Silar P."/>
            <person name="Natvig D.O."/>
            <person name="Lalanne C."/>
            <person name="Gautier V."/>
            <person name="Ament-Velasquez S.L."/>
            <person name="Kruys A."/>
            <person name="Hutchinson M.I."/>
            <person name="Powell A.J."/>
            <person name="Barry K."/>
            <person name="Miller A.N."/>
            <person name="Grigoriev I.V."/>
            <person name="Debuchy R."/>
            <person name="Gladieux P."/>
            <person name="Hiltunen Thoren M."/>
            <person name="Johannesson H."/>
        </authorList>
    </citation>
    <scope>NUCLEOTIDE SEQUENCE</scope>
    <source>
        <strain evidence="1">CBS 232.78</strain>
    </source>
</reference>
<accession>A0AAE0P5N5</accession>
<organism evidence="1 2">
    <name type="scientific">Podospora didyma</name>
    <dbReference type="NCBI Taxonomy" id="330526"/>
    <lineage>
        <taxon>Eukaryota</taxon>
        <taxon>Fungi</taxon>
        <taxon>Dikarya</taxon>
        <taxon>Ascomycota</taxon>
        <taxon>Pezizomycotina</taxon>
        <taxon>Sordariomycetes</taxon>
        <taxon>Sordariomycetidae</taxon>
        <taxon>Sordariales</taxon>
        <taxon>Podosporaceae</taxon>
        <taxon>Podospora</taxon>
    </lineage>
</organism>
<gene>
    <name evidence="1" type="ORF">B0H63DRAFT_555188</name>
</gene>
<comment type="caution">
    <text evidence="1">The sequence shown here is derived from an EMBL/GenBank/DDBJ whole genome shotgun (WGS) entry which is preliminary data.</text>
</comment>
<keyword evidence="2" id="KW-1185">Reference proteome</keyword>
<protein>
    <submittedName>
        <fullName evidence="1">Uncharacterized protein</fullName>
    </submittedName>
</protein>
<reference evidence="1" key="2">
    <citation type="submission" date="2023-06" db="EMBL/GenBank/DDBJ databases">
        <authorList>
            <consortium name="Lawrence Berkeley National Laboratory"/>
            <person name="Haridas S."/>
            <person name="Hensen N."/>
            <person name="Bonometti L."/>
            <person name="Westerberg I."/>
            <person name="Brannstrom I.O."/>
            <person name="Guillou S."/>
            <person name="Cros-Aarteil S."/>
            <person name="Calhoun S."/>
            <person name="Kuo A."/>
            <person name="Mondo S."/>
            <person name="Pangilinan J."/>
            <person name="Riley R."/>
            <person name="LaButti K."/>
            <person name="Andreopoulos B."/>
            <person name="Lipzen A."/>
            <person name="Chen C."/>
            <person name="Yanf M."/>
            <person name="Daum C."/>
            <person name="Ng V."/>
            <person name="Clum A."/>
            <person name="Steindorff A."/>
            <person name="Ohm R."/>
            <person name="Martin F."/>
            <person name="Silar P."/>
            <person name="Natvig D."/>
            <person name="Lalanne C."/>
            <person name="Gautier V."/>
            <person name="Ament-velasquez S.L."/>
            <person name="Kruys A."/>
            <person name="Hutchinson M.I."/>
            <person name="Powell A.J."/>
            <person name="Barry K."/>
            <person name="Miller A.N."/>
            <person name="Grigoriev I.V."/>
            <person name="Debuchy R."/>
            <person name="Gladieux P."/>
            <person name="Thoren M.H."/>
            <person name="Johannesson H."/>
        </authorList>
    </citation>
    <scope>NUCLEOTIDE SEQUENCE</scope>
    <source>
        <strain evidence="1">CBS 232.78</strain>
    </source>
</reference>
<sequence>MVYPTRPFWEGLDPDKPEPLDKVLAVLHCYQVAPPCDGSSLYFEFTVDREDHHPLANGFPELQKLAAAINKEIAFEFNPSTGKFSTMSLETTLAIVNGLLAAKLMVSPMKGDTLAIFSIAPSVPPVGPTTMVAFTATGSHMSPRKSTKRRMKRFTERSFVSVFTRVDGKVKATVQWEPLSAPGGAIKLWVSDLVEQDDLKGLPHE</sequence>
<dbReference type="AlphaFoldDB" id="A0AAE0P5N5"/>